<gene>
    <name evidence="1" type="ORF">CHIRRI_LOCUS4808</name>
</gene>
<keyword evidence="2" id="KW-1185">Reference proteome</keyword>
<dbReference type="EMBL" id="OU895878">
    <property type="protein sequence ID" value="CAG9801888.1"/>
    <property type="molecule type" value="Genomic_DNA"/>
</dbReference>
<evidence type="ECO:0000313" key="1">
    <source>
        <dbReference type="EMBL" id="CAG9801888.1"/>
    </source>
</evidence>
<protein>
    <submittedName>
        <fullName evidence="1">Uncharacterized protein</fullName>
    </submittedName>
</protein>
<dbReference type="SUPFAM" id="SSF48403">
    <property type="entry name" value="Ankyrin repeat"/>
    <property type="match status" value="1"/>
</dbReference>
<proteinExistence type="predicted"/>
<evidence type="ECO:0000313" key="2">
    <source>
        <dbReference type="Proteomes" id="UP001153620"/>
    </source>
</evidence>
<dbReference type="Gene3D" id="1.25.40.20">
    <property type="entry name" value="Ankyrin repeat-containing domain"/>
    <property type="match status" value="1"/>
</dbReference>
<organism evidence="1 2">
    <name type="scientific">Chironomus riparius</name>
    <dbReference type="NCBI Taxonomy" id="315576"/>
    <lineage>
        <taxon>Eukaryota</taxon>
        <taxon>Metazoa</taxon>
        <taxon>Ecdysozoa</taxon>
        <taxon>Arthropoda</taxon>
        <taxon>Hexapoda</taxon>
        <taxon>Insecta</taxon>
        <taxon>Pterygota</taxon>
        <taxon>Neoptera</taxon>
        <taxon>Endopterygota</taxon>
        <taxon>Diptera</taxon>
        <taxon>Nematocera</taxon>
        <taxon>Chironomoidea</taxon>
        <taxon>Chironomidae</taxon>
        <taxon>Chironominae</taxon>
        <taxon>Chironomus</taxon>
    </lineage>
</organism>
<dbReference type="Proteomes" id="UP001153620">
    <property type="component" value="Chromosome 2"/>
</dbReference>
<accession>A0A9N9RRX3</accession>
<name>A0A9N9RRX3_9DIPT</name>
<reference evidence="1" key="2">
    <citation type="submission" date="2022-10" db="EMBL/GenBank/DDBJ databases">
        <authorList>
            <consortium name="ENA_rothamsted_submissions"/>
            <consortium name="culmorum"/>
            <person name="King R."/>
        </authorList>
    </citation>
    <scope>NUCLEOTIDE SEQUENCE</scope>
</reference>
<dbReference type="InterPro" id="IPR036770">
    <property type="entry name" value="Ankyrin_rpt-contain_sf"/>
</dbReference>
<reference evidence="1" key="1">
    <citation type="submission" date="2022-01" db="EMBL/GenBank/DDBJ databases">
        <authorList>
            <person name="King R."/>
        </authorList>
    </citation>
    <scope>NUCLEOTIDE SEQUENCE</scope>
</reference>
<sequence>MSQFHQVNFSLNQEKFLKQLRNQKFTMLKVSSIPKSSKAFELLCSSWFISEVLSIPHLFVIKLKVEEKIDENFDEIYKNQLIQLSAELSKQIVIVLVSKVVHYHCKFYWKASGCENFYSVDVNKGNDKVVGKYLLGFLIREIKSGKSGILRQSQDKDKFELKDIGNFNGRSLLTIAVSECFKQVVRKLLKYKFSLDHKDSRNLNAIDVAWVNYIESSNNKVKRRKYNKIILMLLEANSKLPGPHVGFEMKKTSKEVHKFIRECENFHEDDIADPNLKILS</sequence>
<dbReference type="AlphaFoldDB" id="A0A9N9RRX3"/>